<evidence type="ECO:0000256" key="4">
    <source>
        <dbReference type="ARBA" id="ARBA00023163"/>
    </source>
</evidence>
<evidence type="ECO:0000313" key="7">
    <source>
        <dbReference type="EMBL" id="KAK1365084.1"/>
    </source>
</evidence>
<protein>
    <recommendedName>
        <fullName evidence="6">TF-B3 domain-containing protein</fullName>
    </recommendedName>
</protein>
<keyword evidence="5" id="KW-0539">Nucleus</keyword>
<dbReference type="Gene3D" id="2.40.330.10">
    <property type="entry name" value="DNA-binding pseudobarrel domain"/>
    <property type="match status" value="3"/>
</dbReference>
<dbReference type="GO" id="GO:0003677">
    <property type="term" value="F:DNA binding"/>
    <property type="evidence" value="ECO:0007669"/>
    <property type="project" value="UniProtKB-KW"/>
</dbReference>
<evidence type="ECO:0000256" key="3">
    <source>
        <dbReference type="ARBA" id="ARBA00023125"/>
    </source>
</evidence>
<reference evidence="7" key="2">
    <citation type="submission" date="2023-05" db="EMBL/GenBank/DDBJ databases">
        <authorList>
            <person name="Schelkunov M.I."/>
        </authorList>
    </citation>
    <scope>NUCLEOTIDE SEQUENCE</scope>
    <source>
        <strain evidence="7">Hsosn_3</strain>
        <tissue evidence="7">Leaf</tissue>
    </source>
</reference>
<dbReference type="PANTHER" id="PTHR31920:SF132">
    <property type="entry name" value="TF-B3 DOMAIN-CONTAINING PROTEIN"/>
    <property type="match status" value="1"/>
</dbReference>
<dbReference type="InterPro" id="IPR003340">
    <property type="entry name" value="B3_DNA-bd"/>
</dbReference>
<keyword evidence="2" id="KW-0805">Transcription regulation</keyword>
<reference evidence="7" key="1">
    <citation type="submission" date="2023-02" db="EMBL/GenBank/DDBJ databases">
        <title>Genome of toxic invasive species Heracleum sosnowskyi carries increased number of genes despite the absence of recent whole-genome duplications.</title>
        <authorList>
            <person name="Schelkunov M."/>
            <person name="Shtratnikova V."/>
            <person name="Makarenko M."/>
            <person name="Klepikova A."/>
            <person name="Omelchenko D."/>
            <person name="Novikova G."/>
            <person name="Obukhova E."/>
            <person name="Bogdanov V."/>
            <person name="Penin A."/>
            <person name="Logacheva M."/>
        </authorList>
    </citation>
    <scope>NUCLEOTIDE SEQUENCE</scope>
    <source>
        <strain evidence="7">Hsosn_3</strain>
        <tissue evidence="7">Leaf</tissue>
    </source>
</reference>
<evidence type="ECO:0000256" key="5">
    <source>
        <dbReference type="ARBA" id="ARBA00023242"/>
    </source>
</evidence>
<feature type="domain" description="TF-B3" evidence="6">
    <location>
        <begin position="198"/>
        <end position="251"/>
    </location>
</feature>
<dbReference type="InterPro" id="IPR050655">
    <property type="entry name" value="Plant_B3_domain"/>
</dbReference>
<evidence type="ECO:0000256" key="1">
    <source>
        <dbReference type="ARBA" id="ARBA00004123"/>
    </source>
</evidence>
<dbReference type="AlphaFoldDB" id="A0AAD8HEV6"/>
<evidence type="ECO:0000256" key="2">
    <source>
        <dbReference type="ARBA" id="ARBA00023015"/>
    </source>
</evidence>
<dbReference type="GO" id="GO:0005634">
    <property type="term" value="C:nucleus"/>
    <property type="evidence" value="ECO:0007669"/>
    <property type="project" value="UniProtKB-SubCell"/>
</dbReference>
<comment type="subcellular location">
    <subcellularLocation>
        <location evidence="1">Nucleus</location>
    </subcellularLocation>
</comment>
<sequence length="518" mass="59836">MSDQVLQVNFMCLHAARSYEKGILVLPREFIEQYGEKLPNKVYLYVPSGAMWPGTFVKSSGTIEGLQCMISFYGLKQYNLPLLQYTGGSHFNVHIFNCYAVEIEYALGSIPSKKSTIPTENLMCSHGNLLTQSKFELEILAAALNFNAYNNSDKLWEMKIDRKHLEIKDLHQVLSKEAMTKLNIDKNMGYVDVGFVIKKWKIDLVEDNGNWSFGNCWNDFAKESNLSEGDICIFNNTNKKNSFQVAIFKLKDVSNWNPPKGHELQKSRTCFLHICNKDSLQKGEIVFPRLFMEKYESQLGNAVKLWMAERYVWITVLCVRKNCIFGLQRLQNFYSIKPESMLVFEYFGESTFYLSILGPNGVDILYDRTNKLLLEEVVMESTVGNYMSVSDAVEVHEGMYGKEHISSGDYDMVEGEENSENKIENFSVSLKISHFDEKSHEVYIPRSLVNFYRKWRNRKTVTLSYQGKECEIKGNAEGKRCRLGKGWSHFIGKNDFVVGQRLNFQYLRKTKMLFKVTT</sequence>
<keyword evidence="3" id="KW-0238">DNA-binding</keyword>
<keyword evidence="8" id="KW-1185">Reference proteome</keyword>
<keyword evidence="4" id="KW-0804">Transcription</keyword>
<accession>A0AAD8HEV6</accession>
<organism evidence="7 8">
    <name type="scientific">Heracleum sosnowskyi</name>
    <dbReference type="NCBI Taxonomy" id="360622"/>
    <lineage>
        <taxon>Eukaryota</taxon>
        <taxon>Viridiplantae</taxon>
        <taxon>Streptophyta</taxon>
        <taxon>Embryophyta</taxon>
        <taxon>Tracheophyta</taxon>
        <taxon>Spermatophyta</taxon>
        <taxon>Magnoliopsida</taxon>
        <taxon>eudicotyledons</taxon>
        <taxon>Gunneridae</taxon>
        <taxon>Pentapetalae</taxon>
        <taxon>asterids</taxon>
        <taxon>campanulids</taxon>
        <taxon>Apiales</taxon>
        <taxon>Apiaceae</taxon>
        <taxon>Apioideae</taxon>
        <taxon>apioid superclade</taxon>
        <taxon>Tordylieae</taxon>
        <taxon>Tordyliinae</taxon>
        <taxon>Heracleum</taxon>
    </lineage>
</organism>
<dbReference type="SUPFAM" id="SSF101936">
    <property type="entry name" value="DNA-binding pseudobarrel domain"/>
    <property type="match status" value="4"/>
</dbReference>
<name>A0AAD8HEV6_9APIA</name>
<evidence type="ECO:0000259" key="6">
    <source>
        <dbReference type="PROSITE" id="PS50863"/>
    </source>
</evidence>
<evidence type="ECO:0000313" key="8">
    <source>
        <dbReference type="Proteomes" id="UP001237642"/>
    </source>
</evidence>
<dbReference type="InterPro" id="IPR015300">
    <property type="entry name" value="DNA-bd_pseudobarrel_sf"/>
</dbReference>
<dbReference type="Proteomes" id="UP001237642">
    <property type="component" value="Unassembled WGS sequence"/>
</dbReference>
<proteinExistence type="predicted"/>
<dbReference type="PROSITE" id="PS50863">
    <property type="entry name" value="B3"/>
    <property type="match status" value="1"/>
</dbReference>
<dbReference type="EMBL" id="JAUIZM010000009">
    <property type="protein sequence ID" value="KAK1365084.1"/>
    <property type="molecule type" value="Genomic_DNA"/>
</dbReference>
<comment type="caution">
    <text evidence="7">The sequence shown here is derived from an EMBL/GenBank/DDBJ whole genome shotgun (WGS) entry which is preliminary data.</text>
</comment>
<dbReference type="PANTHER" id="PTHR31920">
    <property type="entry name" value="B3 DOMAIN-CONTAINING"/>
    <property type="match status" value="1"/>
</dbReference>
<gene>
    <name evidence="7" type="ORF">POM88_040645</name>
</gene>